<gene>
    <name evidence="1" type="ORF">CEXT_306101</name>
</gene>
<accession>A0AAV4W6L0</accession>
<dbReference type="EMBL" id="BPLR01015636">
    <property type="protein sequence ID" value="GIY77494.1"/>
    <property type="molecule type" value="Genomic_DNA"/>
</dbReference>
<name>A0AAV4W6L0_CAEEX</name>
<dbReference type="Proteomes" id="UP001054945">
    <property type="component" value="Unassembled WGS sequence"/>
</dbReference>
<evidence type="ECO:0000313" key="1">
    <source>
        <dbReference type="EMBL" id="GIY77494.1"/>
    </source>
</evidence>
<organism evidence="1 2">
    <name type="scientific">Caerostris extrusa</name>
    <name type="common">Bark spider</name>
    <name type="synonym">Caerostris bankana</name>
    <dbReference type="NCBI Taxonomy" id="172846"/>
    <lineage>
        <taxon>Eukaryota</taxon>
        <taxon>Metazoa</taxon>
        <taxon>Ecdysozoa</taxon>
        <taxon>Arthropoda</taxon>
        <taxon>Chelicerata</taxon>
        <taxon>Arachnida</taxon>
        <taxon>Araneae</taxon>
        <taxon>Araneomorphae</taxon>
        <taxon>Entelegynae</taxon>
        <taxon>Araneoidea</taxon>
        <taxon>Araneidae</taxon>
        <taxon>Caerostris</taxon>
    </lineage>
</organism>
<reference evidence="1 2" key="1">
    <citation type="submission" date="2021-06" db="EMBL/GenBank/DDBJ databases">
        <title>Caerostris extrusa draft genome.</title>
        <authorList>
            <person name="Kono N."/>
            <person name="Arakawa K."/>
        </authorList>
    </citation>
    <scope>NUCLEOTIDE SEQUENCE [LARGE SCALE GENOMIC DNA]</scope>
</reference>
<proteinExistence type="predicted"/>
<protein>
    <submittedName>
        <fullName evidence="1">Uncharacterized protein</fullName>
    </submittedName>
</protein>
<keyword evidence="2" id="KW-1185">Reference proteome</keyword>
<comment type="caution">
    <text evidence="1">The sequence shown here is derived from an EMBL/GenBank/DDBJ whole genome shotgun (WGS) entry which is preliminary data.</text>
</comment>
<sequence length="79" mass="9105">MYSFGAIRRLFDEFIYTCMVAEGETEEAAMRGECRSTKELSQCFIGQQLGGQLKIVFLEEFVDDIEDYLGQGWANYVRT</sequence>
<dbReference type="AlphaFoldDB" id="A0AAV4W6L0"/>
<evidence type="ECO:0000313" key="2">
    <source>
        <dbReference type="Proteomes" id="UP001054945"/>
    </source>
</evidence>